<reference evidence="15 16" key="1">
    <citation type="submission" date="2016-10" db="EMBL/GenBank/DDBJ databases">
        <title>Genome sequence of the basidiomycete white-rot fungus Trametes pubescens.</title>
        <authorList>
            <person name="Makela M.R."/>
            <person name="Granchi Z."/>
            <person name="Peng M."/>
            <person name="De Vries R.P."/>
            <person name="Grigoriev I."/>
            <person name="Riley R."/>
            <person name="Hilden K."/>
        </authorList>
    </citation>
    <scope>NUCLEOTIDE SEQUENCE [LARGE SCALE GENOMIC DNA]</scope>
    <source>
        <strain evidence="15 16">FBCC735</strain>
    </source>
</reference>
<evidence type="ECO:0000256" key="9">
    <source>
        <dbReference type="ARBA" id="ARBA00023136"/>
    </source>
</evidence>
<dbReference type="PANTHER" id="PTHR45918">
    <property type="entry name" value="ALPHA-1,3/1,6-MANNOSYLTRANSFERASE ALG2"/>
    <property type="match status" value="1"/>
</dbReference>
<evidence type="ECO:0000256" key="8">
    <source>
        <dbReference type="ARBA" id="ARBA00022989"/>
    </source>
</evidence>
<keyword evidence="16" id="KW-1185">Reference proteome</keyword>
<evidence type="ECO:0000256" key="11">
    <source>
        <dbReference type="ARBA" id="ARBA00045104"/>
    </source>
</evidence>
<feature type="domain" description="Glycosyl transferase family 1" evidence="13">
    <location>
        <begin position="306"/>
        <end position="402"/>
    </location>
</feature>
<evidence type="ECO:0000256" key="7">
    <source>
        <dbReference type="ARBA" id="ARBA00022824"/>
    </source>
</evidence>
<comment type="function">
    <text evidence="1 12">Mannosylates Man(2)GlcNAc(2)-dolichol diphosphate and Man(1)GlcNAc(2)-dolichol diphosphate to form Man(3)GlcNAc(2)-dolichol diphosphate.</text>
</comment>
<name>A0A1M2VF48_TRAPU</name>
<dbReference type="GO" id="GO:0005789">
    <property type="term" value="C:endoplasmic reticulum membrane"/>
    <property type="evidence" value="ECO:0007669"/>
    <property type="project" value="UniProtKB-SubCell"/>
</dbReference>
<evidence type="ECO:0000256" key="3">
    <source>
        <dbReference type="ARBA" id="ARBA00004922"/>
    </source>
</evidence>
<comment type="pathway">
    <text evidence="3 12">Protein modification; protein glycosylation.</text>
</comment>
<dbReference type="STRING" id="154538.A0A1M2VF48"/>
<evidence type="ECO:0000256" key="1">
    <source>
        <dbReference type="ARBA" id="ARBA00003142"/>
    </source>
</evidence>
<keyword evidence="6 12" id="KW-0812">Transmembrane</keyword>
<dbReference type="EMBL" id="MNAD01001337">
    <property type="protein sequence ID" value="OJT06229.1"/>
    <property type="molecule type" value="Genomic_DNA"/>
</dbReference>
<comment type="catalytic activity">
    <reaction evidence="10 12">
        <text>a beta-D-Man-(1-&gt;4)-beta-D-GlcNAc-(1-&gt;4)-alpha-D-GlcNAc-diphospho-di-trans,poly-cis-dolichol + GDP-alpha-D-mannose = an alpha-D-Man-(1-&gt;3)-beta-D-Man-(1-&gt;4)-beta-D-GlcNAc-(1-&gt;4)-alpha-D-GlcNAc-diphospho-di-trans,poly-cis-dolichol + GDP + H(+)</text>
        <dbReference type="Rhea" id="RHEA:29515"/>
        <dbReference type="Rhea" id="RHEA-COMP:19511"/>
        <dbReference type="Rhea" id="RHEA-COMP:19513"/>
        <dbReference type="ChEBI" id="CHEBI:15378"/>
        <dbReference type="ChEBI" id="CHEBI:57527"/>
        <dbReference type="ChEBI" id="CHEBI:58189"/>
        <dbReference type="ChEBI" id="CHEBI:58472"/>
        <dbReference type="ChEBI" id="CHEBI:132510"/>
        <dbReference type="EC" id="2.4.1.132"/>
    </reaction>
    <physiologicalReaction direction="left-to-right" evidence="10 12">
        <dbReference type="Rhea" id="RHEA:29516"/>
    </physiologicalReaction>
</comment>
<dbReference type="Pfam" id="PF13439">
    <property type="entry name" value="Glyco_transf_4"/>
    <property type="match status" value="1"/>
</dbReference>
<evidence type="ECO:0000256" key="4">
    <source>
        <dbReference type="ARBA" id="ARBA00022676"/>
    </source>
</evidence>
<sequence length="454" mass="49897">MTGVIALRKLATGKLHVLFSHARQLHLTRYLLSSSMPSFDVYFVDLLPTCIPFLRLGAHTRVLYYCHFPDKLMSGGAYVEGARPKGSLLKRIYRLPMDAVEEIATRQADTILVNSNFTKGVFKRHFPSVQATPRVVYPGINLDTYRSVDVNLGNADITSILSCVNPSRHYIRHWNSKRVSRDRPTLLSVNRFESKKNAALAIDSFALLRAKLPRDDDALSRKARLVLAGGCVSHRPEPPTLTGTPGGYDPRLMDNVKTLQSLLDSSKAHGLTYAITTPSDSTVALPSLPSTSDADGADIVFLLNFSTAQRSALLTSPSTLALLYTPTNEHFGIGPVEGMVCGLPVLACNSGGPTESVVDEPTSARTGWLRPPKPEVWAEALMEIVDLSAEGRAQLAERAKRRAREKFGMEAMARDMEQALQETFAMGRVPMPFAIWFSLALLFVLVAYAVRLAL</sequence>
<dbReference type="PANTHER" id="PTHR45918:SF1">
    <property type="entry name" value="ALPHA-1,3_1,6-MANNOSYLTRANSFERASE ALG2"/>
    <property type="match status" value="1"/>
</dbReference>
<gene>
    <name evidence="15" type="ORF">TRAPUB_2910</name>
</gene>
<keyword evidence="9 12" id="KW-0472">Membrane</keyword>
<comment type="catalytic activity">
    <reaction evidence="11 12">
        <text>an alpha-D-Man-(1-&gt;3)-beta-D-Man-(1-&gt;4)-beta-D-GlcNAc-(1-&gt;4)-alpha-D-GlcNAc-diphospho-di-trans,poly-cis-dolichol + GDP-alpha-D-mannose = an alpha-D-Man-(1-&gt;3)-[alpha-D-Man-(1-&gt;6)]-beta-D-Man-(1-&gt;4)-beta-D-GlcNAc-(1-&gt;4)-alpha-D-GlcNAc-diphospho-di-trans,poly-cis-dolichol + GDP + H(+)</text>
        <dbReference type="Rhea" id="RHEA:29519"/>
        <dbReference type="Rhea" id="RHEA-COMP:19513"/>
        <dbReference type="Rhea" id="RHEA-COMP:19515"/>
        <dbReference type="ChEBI" id="CHEBI:15378"/>
        <dbReference type="ChEBI" id="CHEBI:57527"/>
        <dbReference type="ChEBI" id="CHEBI:58189"/>
        <dbReference type="ChEBI" id="CHEBI:132510"/>
        <dbReference type="ChEBI" id="CHEBI:132511"/>
        <dbReference type="EC" id="2.4.1.257"/>
    </reaction>
    <physiologicalReaction direction="left-to-right" evidence="11 12">
        <dbReference type="Rhea" id="RHEA:29520"/>
    </physiologicalReaction>
</comment>
<evidence type="ECO:0000256" key="10">
    <source>
        <dbReference type="ARBA" id="ARBA00045103"/>
    </source>
</evidence>
<dbReference type="GO" id="GO:0102704">
    <property type="term" value="F:GDP-Man:Man(2)GlcNAc(2)-PP-Dol alpha-1,6-mannosyltransferase activity"/>
    <property type="evidence" value="ECO:0007669"/>
    <property type="project" value="UniProtKB-UniRule"/>
</dbReference>
<comment type="similarity">
    <text evidence="12">Belongs to the glycosyltransferase group 1 family.</text>
</comment>
<dbReference type="InterPro" id="IPR027054">
    <property type="entry name" value="ALG2"/>
</dbReference>
<feature type="domain" description="Glycosyltransferase subfamily 4-like N-terminal" evidence="14">
    <location>
        <begin position="24"/>
        <end position="143"/>
    </location>
</feature>
<keyword evidence="5 12" id="KW-0808">Transferase</keyword>
<dbReference type="EC" id="2.4.1.257" evidence="12"/>
<dbReference type="UniPathway" id="UPA00378"/>
<keyword evidence="7 12" id="KW-0256">Endoplasmic reticulum</keyword>
<organism evidence="15 16">
    <name type="scientific">Trametes pubescens</name>
    <name type="common">White-rot fungus</name>
    <dbReference type="NCBI Taxonomy" id="154538"/>
    <lineage>
        <taxon>Eukaryota</taxon>
        <taxon>Fungi</taxon>
        <taxon>Dikarya</taxon>
        <taxon>Basidiomycota</taxon>
        <taxon>Agaricomycotina</taxon>
        <taxon>Agaricomycetes</taxon>
        <taxon>Polyporales</taxon>
        <taxon>Polyporaceae</taxon>
        <taxon>Trametes</taxon>
    </lineage>
</organism>
<dbReference type="Gene3D" id="3.40.50.2000">
    <property type="entry name" value="Glycogen Phosphorylase B"/>
    <property type="match status" value="1"/>
</dbReference>
<evidence type="ECO:0000256" key="12">
    <source>
        <dbReference type="RuleBase" id="RU367136"/>
    </source>
</evidence>
<feature type="transmembrane region" description="Helical" evidence="12">
    <location>
        <begin position="433"/>
        <end position="453"/>
    </location>
</feature>
<evidence type="ECO:0000256" key="5">
    <source>
        <dbReference type="ARBA" id="ARBA00022679"/>
    </source>
</evidence>
<evidence type="ECO:0000259" key="14">
    <source>
        <dbReference type="Pfam" id="PF13439"/>
    </source>
</evidence>
<dbReference type="InterPro" id="IPR028098">
    <property type="entry name" value="Glyco_trans_4-like_N"/>
</dbReference>
<evidence type="ECO:0000256" key="6">
    <source>
        <dbReference type="ARBA" id="ARBA00022692"/>
    </source>
</evidence>
<dbReference type="Pfam" id="PF00534">
    <property type="entry name" value="Glycos_transf_1"/>
    <property type="match status" value="1"/>
</dbReference>
<dbReference type="Proteomes" id="UP000184267">
    <property type="component" value="Unassembled WGS sequence"/>
</dbReference>
<dbReference type="GO" id="GO:0004378">
    <property type="term" value="F:GDP-Man:Man(1)GlcNAc(2)-PP-Dol alpha-1,3-mannosyltransferase activity"/>
    <property type="evidence" value="ECO:0007669"/>
    <property type="project" value="UniProtKB-UniRule"/>
</dbReference>
<evidence type="ECO:0000259" key="13">
    <source>
        <dbReference type="Pfam" id="PF00534"/>
    </source>
</evidence>
<dbReference type="OrthoDB" id="448893at2759"/>
<evidence type="ECO:0000313" key="16">
    <source>
        <dbReference type="Proteomes" id="UP000184267"/>
    </source>
</evidence>
<evidence type="ECO:0000256" key="2">
    <source>
        <dbReference type="ARBA" id="ARBA00004586"/>
    </source>
</evidence>
<keyword evidence="8 12" id="KW-1133">Transmembrane helix</keyword>
<dbReference type="OMA" id="AMYMKCP"/>
<proteinExistence type="inferred from homology"/>
<accession>A0A1M2VF48</accession>
<comment type="caution">
    <text evidence="15">The sequence shown here is derived from an EMBL/GenBank/DDBJ whole genome shotgun (WGS) entry which is preliminary data.</text>
</comment>
<keyword evidence="4 12" id="KW-0328">Glycosyltransferase</keyword>
<comment type="subcellular location">
    <subcellularLocation>
        <location evidence="2 12">Endoplasmic reticulum membrane</location>
    </subcellularLocation>
</comment>
<protein>
    <recommendedName>
        <fullName evidence="12">Alpha-1,3/1,6-mannosyltransferase ALG2</fullName>
        <ecNumber evidence="12">2.4.1.132</ecNumber>
        <ecNumber evidence="12">2.4.1.257</ecNumber>
    </recommendedName>
    <alternativeName>
        <fullName evidence="12">GDP-Man:Man(1)GlcNAc(2)-PP-Dol alpha-1,3-mannosyltransferase</fullName>
    </alternativeName>
</protein>
<dbReference type="SUPFAM" id="SSF53756">
    <property type="entry name" value="UDP-Glycosyltransferase/glycogen phosphorylase"/>
    <property type="match status" value="1"/>
</dbReference>
<dbReference type="AlphaFoldDB" id="A0A1M2VF48"/>
<dbReference type="EC" id="2.4.1.132" evidence="12"/>
<dbReference type="InterPro" id="IPR001296">
    <property type="entry name" value="Glyco_trans_1"/>
</dbReference>
<evidence type="ECO:0000313" key="15">
    <source>
        <dbReference type="EMBL" id="OJT06229.1"/>
    </source>
</evidence>